<proteinExistence type="predicted"/>
<name>A0A645B9M6_9ZZZZ</name>
<protein>
    <submittedName>
        <fullName evidence="2">Uncharacterized protein</fullName>
    </submittedName>
</protein>
<gene>
    <name evidence="2" type="ORF">SDC9_108991</name>
</gene>
<comment type="caution">
    <text evidence="2">The sequence shown here is derived from an EMBL/GenBank/DDBJ whole genome shotgun (WGS) entry which is preliminary data.</text>
</comment>
<dbReference type="AlphaFoldDB" id="A0A645B9M6"/>
<reference evidence="2" key="1">
    <citation type="submission" date="2019-08" db="EMBL/GenBank/DDBJ databases">
        <authorList>
            <person name="Kucharzyk K."/>
            <person name="Murdoch R.W."/>
            <person name="Higgins S."/>
            <person name="Loffler F."/>
        </authorList>
    </citation>
    <scope>NUCLEOTIDE SEQUENCE</scope>
</reference>
<organism evidence="2">
    <name type="scientific">bioreactor metagenome</name>
    <dbReference type="NCBI Taxonomy" id="1076179"/>
    <lineage>
        <taxon>unclassified sequences</taxon>
        <taxon>metagenomes</taxon>
        <taxon>ecological metagenomes</taxon>
    </lineage>
</organism>
<feature type="region of interest" description="Disordered" evidence="1">
    <location>
        <begin position="1"/>
        <end position="20"/>
    </location>
</feature>
<dbReference type="EMBL" id="VSSQ01018702">
    <property type="protein sequence ID" value="MPM62125.1"/>
    <property type="molecule type" value="Genomic_DNA"/>
</dbReference>
<evidence type="ECO:0000313" key="2">
    <source>
        <dbReference type="EMBL" id="MPM62125.1"/>
    </source>
</evidence>
<sequence length="88" mass="9877">MCLTGELGDGQRQSRRGDGQKDIINVVGNVEIGFALGAEDVVYRQTVDRSDELHHRNRPGQRGRAAQKGLLFRVIRHEVTSIFSQSWS</sequence>
<evidence type="ECO:0000256" key="1">
    <source>
        <dbReference type="SAM" id="MobiDB-lite"/>
    </source>
</evidence>
<accession>A0A645B9M6</accession>